<protein>
    <recommendedName>
        <fullName evidence="1">CS domain-containing protein</fullName>
    </recommendedName>
</protein>
<accession>A0A7S3UJC1</accession>
<name>A0A7S3UJC1_OXYMA</name>
<organism evidence="2">
    <name type="scientific">Oxyrrhis marina</name>
    <name type="common">Dinoflagellate</name>
    <dbReference type="NCBI Taxonomy" id="2969"/>
    <lineage>
        <taxon>Eukaryota</taxon>
        <taxon>Sar</taxon>
        <taxon>Alveolata</taxon>
        <taxon>Dinophyceae</taxon>
        <taxon>Oxyrrhinales</taxon>
        <taxon>Oxyrrhinaceae</taxon>
        <taxon>Oxyrrhis</taxon>
    </lineage>
</organism>
<evidence type="ECO:0000313" key="2">
    <source>
        <dbReference type="EMBL" id="CAE0615759.1"/>
    </source>
</evidence>
<feature type="domain" description="CS" evidence="1">
    <location>
        <begin position="41"/>
        <end position="149"/>
    </location>
</feature>
<reference evidence="2" key="1">
    <citation type="submission" date="2021-01" db="EMBL/GenBank/DDBJ databases">
        <authorList>
            <person name="Corre E."/>
            <person name="Pelletier E."/>
            <person name="Niang G."/>
            <person name="Scheremetjew M."/>
            <person name="Finn R."/>
            <person name="Kale V."/>
            <person name="Holt S."/>
            <person name="Cochrane G."/>
            <person name="Meng A."/>
            <person name="Brown T."/>
            <person name="Cohen L."/>
        </authorList>
    </citation>
    <scope>NUCLEOTIDE SEQUENCE</scope>
    <source>
        <strain evidence="2">CCMP1795</strain>
    </source>
</reference>
<dbReference type="PROSITE" id="PS51203">
    <property type="entry name" value="CS"/>
    <property type="match status" value="1"/>
</dbReference>
<dbReference type="AlphaFoldDB" id="A0A7S3UJC1"/>
<evidence type="ECO:0000259" key="1">
    <source>
        <dbReference type="PROSITE" id="PS51203"/>
    </source>
</evidence>
<sequence length="153" mass="17278">MAAPLADQGLYSEKPDVNVGRLATSVQERKEWVASVGHWREIETGVSFAESERRVTVYLPLPGIQDLPQGNICVWLTECSAEARCFARCVVILRLEVRVVDLHGHNFVFAAPELYAPIDAEASEYRVGSDKVVLKLAKRASARGWDRWERIRR</sequence>
<dbReference type="InterPro" id="IPR008978">
    <property type="entry name" value="HSP20-like_chaperone"/>
</dbReference>
<proteinExistence type="predicted"/>
<dbReference type="Gene3D" id="2.60.40.790">
    <property type="match status" value="1"/>
</dbReference>
<dbReference type="SUPFAM" id="SSF49764">
    <property type="entry name" value="HSP20-like chaperones"/>
    <property type="match status" value="1"/>
</dbReference>
<dbReference type="InterPro" id="IPR007052">
    <property type="entry name" value="CS_dom"/>
</dbReference>
<dbReference type="EMBL" id="HBIT01003616">
    <property type="protein sequence ID" value="CAE0615759.1"/>
    <property type="molecule type" value="Transcribed_RNA"/>
</dbReference>
<gene>
    <name evidence="2" type="ORF">OMAR00292_LOCUS1635</name>
</gene>